<reference evidence="2 3" key="1">
    <citation type="submission" date="2020-02" db="EMBL/GenBank/DDBJ databases">
        <title>Ideonella bacterium strain TBM-1.</title>
        <authorList>
            <person name="Chen W.-M."/>
        </authorList>
    </citation>
    <scope>NUCLEOTIDE SEQUENCE [LARGE SCALE GENOMIC DNA]</scope>
    <source>
        <strain evidence="2 3">TBM-1</strain>
    </source>
</reference>
<comment type="caution">
    <text evidence="2">The sequence shown here is derived from an EMBL/GenBank/DDBJ whole genome shotgun (WGS) entry which is preliminary data.</text>
</comment>
<protein>
    <submittedName>
        <fullName evidence="2">UPF0149 family protein</fullName>
    </submittedName>
</protein>
<dbReference type="PANTHER" id="PTHR33747:SF1">
    <property type="entry name" value="ADENYLATE CYCLASE-ASSOCIATED CAP C-TERMINAL DOMAIN-CONTAINING PROTEIN"/>
    <property type="match status" value="1"/>
</dbReference>
<proteinExistence type="predicted"/>
<evidence type="ECO:0000256" key="1">
    <source>
        <dbReference type="SAM" id="MobiDB-lite"/>
    </source>
</evidence>
<dbReference type="Pfam" id="PF02810">
    <property type="entry name" value="SEC-C"/>
    <property type="match status" value="1"/>
</dbReference>
<dbReference type="EMBL" id="JAAGOH010000001">
    <property type="protein sequence ID" value="NDY89908.1"/>
    <property type="molecule type" value="Genomic_DNA"/>
</dbReference>
<dbReference type="AlphaFoldDB" id="A0A7C9PEV1"/>
<accession>A0A7C9PEV1</accession>
<dbReference type="Proteomes" id="UP000484255">
    <property type="component" value="Unassembled WGS sequence"/>
</dbReference>
<dbReference type="Pfam" id="PF03695">
    <property type="entry name" value="UPF0149"/>
    <property type="match status" value="1"/>
</dbReference>
<dbReference type="InterPro" id="IPR036255">
    <property type="entry name" value="YgfB-like_sf"/>
</dbReference>
<dbReference type="SUPFAM" id="SSF101327">
    <property type="entry name" value="YgfB-like"/>
    <property type="match status" value="1"/>
</dbReference>
<sequence>MAPTPVPETQDSDVEALEAVCERMVGFDPMANLEWLDGYMAALAAGPRRVPVEEWLPVFADGLFARVFADEADAAPARRLIAKRYAELCWQLDAEAILDAPDELRIDPLMYKFDADTPEDATPAEGDAPAEGAAPAQDEAVAVPAEPVPSQEAAPAEDEALTPADWPGDGVYWALGFGDAIADFADDWEEPDEDAEDAQLFHDLLESIALLAETEGEARQETMHRLYDGVDLDRDELIHEALFATQELRMYWLNHAAKPAQRRIEPKVGRNDPCPCGSGKKYKKCHGAEA</sequence>
<feature type="compositionally biased region" description="Low complexity" evidence="1">
    <location>
        <begin position="120"/>
        <end position="154"/>
    </location>
</feature>
<dbReference type="PANTHER" id="PTHR33747">
    <property type="entry name" value="UPF0225 PROTEIN SCO1677"/>
    <property type="match status" value="1"/>
</dbReference>
<dbReference type="InterPro" id="IPR004027">
    <property type="entry name" value="SEC_C_motif"/>
</dbReference>
<dbReference type="SUPFAM" id="SSF103642">
    <property type="entry name" value="Sec-C motif"/>
    <property type="match status" value="1"/>
</dbReference>
<evidence type="ECO:0000313" key="3">
    <source>
        <dbReference type="Proteomes" id="UP000484255"/>
    </source>
</evidence>
<evidence type="ECO:0000313" key="2">
    <source>
        <dbReference type="EMBL" id="NDY89908.1"/>
    </source>
</evidence>
<organism evidence="2 3">
    <name type="scientific">Ideonella livida</name>
    <dbReference type="NCBI Taxonomy" id="2707176"/>
    <lineage>
        <taxon>Bacteria</taxon>
        <taxon>Pseudomonadati</taxon>
        <taxon>Pseudomonadota</taxon>
        <taxon>Betaproteobacteria</taxon>
        <taxon>Burkholderiales</taxon>
        <taxon>Sphaerotilaceae</taxon>
        <taxon>Ideonella</taxon>
    </lineage>
</organism>
<gene>
    <name evidence="2" type="ORF">G3A44_01720</name>
</gene>
<dbReference type="InterPro" id="IPR011978">
    <property type="entry name" value="YgfB-like"/>
</dbReference>
<dbReference type="RefSeq" id="WP_163455749.1">
    <property type="nucleotide sequence ID" value="NZ_JAAGOH010000001.1"/>
</dbReference>
<keyword evidence="3" id="KW-1185">Reference proteome</keyword>
<feature type="region of interest" description="Disordered" evidence="1">
    <location>
        <begin position="115"/>
        <end position="165"/>
    </location>
</feature>
<dbReference type="Gene3D" id="3.10.450.50">
    <property type="match status" value="1"/>
</dbReference>
<name>A0A7C9PEV1_9BURK</name>